<feature type="domain" description="Prospero" evidence="8">
    <location>
        <begin position="1"/>
        <end position="116"/>
    </location>
</feature>
<evidence type="ECO:0000256" key="1">
    <source>
        <dbReference type="ARBA" id="ARBA00004123"/>
    </source>
</evidence>
<dbReference type="EMBL" id="LZPO01097130">
    <property type="protein sequence ID" value="OBS64815.1"/>
    <property type="molecule type" value="Genomic_DNA"/>
</dbReference>
<dbReference type="GO" id="GO:0000981">
    <property type="term" value="F:DNA-binding transcription factor activity, RNA polymerase II-specific"/>
    <property type="evidence" value="ECO:0007669"/>
    <property type="project" value="TreeGrafter"/>
</dbReference>
<organism evidence="9 10">
    <name type="scientific">Neotoma lepida</name>
    <name type="common">Desert woodrat</name>
    <dbReference type="NCBI Taxonomy" id="56216"/>
    <lineage>
        <taxon>Eukaryota</taxon>
        <taxon>Metazoa</taxon>
        <taxon>Chordata</taxon>
        <taxon>Craniata</taxon>
        <taxon>Vertebrata</taxon>
        <taxon>Euteleostomi</taxon>
        <taxon>Mammalia</taxon>
        <taxon>Eutheria</taxon>
        <taxon>Euarchontoglires</taxon>
        <taxon>Glires</taxon>
        <taxon>Rodentia</taxon>
        <taxon>Myomorpha</taxon>
        <taxon>Muroidea</taxon>
        <taxon>Cricetidae</taxon>
        <taxon>Neotominae</taxon>
        <taxon>Neotoma</taxon>
    </lineage>
</organism>
<feature type="region of interest" description="Disordered" evidence="7">
    <location>
        <begin position="142"/>
        <end position="167"/>
    </location>
</feature>
<sequence length="187" mass="21103">MDPPPKHQEDITLFWLIKVEKGSDLRAEAPYFRGGIHSEALVLVACVYPLRQSLLKSVPERFLEVAQITLREFFNAIIAGKDVDPSWKKAIYKVICKLDTSNMVIGPKPQNLVSRVREEVSKPSQKTHGECTGYQKGIFQSGANSQRTVESTEKQTPAMGNKEDSERHVLLRAHKGKAPKKRHYLHG</sequence>
<evidence type="ECO:0000259" key="8">
    <source>
        <dbReference type="PROSITE" id="PS51818"/>
    </source>
</evidence>
<evidence type="ECO:0000256" key="6">
    <source>
        <dbReference type="ARBA" id="ARBA00023242"/>
    </source>
</evidence>
<comment type="caution">
    <text evidence="9">The sequence shown here is derived from an EMBL/GenBank/DDBJ whole genome shotgun (WGS) entry which is preliminary data.</text>
</comment>
<proteinExistence type="predicted"/>
<dbReference type="InterPro" id="IPR023082">
    <property type="entry name" value="Homeo_prospero_dom"/>
</dbReference>
<dbReference type="GO" id="GO:0000978">
    <property type="term" value="F:RNA polymerase II cis-regulatory region sequence-specific DNA binding"/>
    <property type="evidence" value="ECO:0007669"/>
    <property type="project" value="TreeGrafter"/>
</dbReference>
<dbReference type="OrthoDB" id="10038576at2759"/>
<dbReference type="Pfam" id="PF05044">
    <property type="entry name" value="HPD"/>
    <property type="match status" value="1"/>
</dbReference>
<dbReference type="AlphaFoldDB" id="A0A1A6GGA6"/>
<keyword evidence="6" id="KW-0539">Nucleus</keyword>
<dbReference type="PANTHER" id="PTHR12198">
    <property type="entry name" value="HOMEOBOX PROTEIN PROSPERO/PROX-1/CEH-26"/>
    <property type="match status" value="1"/>
</dbReference>
<evidence type="ECO:0000256" key="5">
    <source>
        <dbReference type="ARBA" id="ARBA00023163"/>
    </source>
</evidence>
<evidence type="ECO:0000256" key="7">
    <source>
        <dbReference type="SAM" id="MobiDB-lite"/>
    </source>
</evidence>
<gene>
    <name evidence="9" type="ORF">A6R68_06647</name>
</gene>
<keyword evidence="4" id="KW-0371">Homeobox</keyword>
<comment type="subcellular location">
    <subcellularLocation>
        <location evidence="1">Nucleus</location>
    </subcellularLocation>
</comment>
<dbReference type="Proteomes" id="UP000092124">
    <property type="component" value="Unassembled WGS sequence"/>
</dbReference>
<dbReference type="SUPFAM" id="SSF46689">
    <property type="entry name" value="Homeodomain-like"/>
    <property type="match status" value="1"/>
</dbReference>
<keyword evidence="5" id="KW-0804">Transcription</keyword>
<name>A0A1A6GGA6_NEOLE</name>
<dbReference type="PROSITE" id="PS51818">
    <property type="entry name" value="HOMEO_PROSPERO"/>
    <property type="match status" value="1"/>
</dbReference>
<dbReference type="PANTHER" id="PTHR12198:SF6">
    <property type="entry name" value="PROSPERO HOMEOBOX PROTEIN 1"/>
    <property type="match status" value="1"/>
</dbReference>
<dbReference type="GO" id="GO:0007399">
    <property type="term" value="P:nervous system development"/>
    <property type="evidence" value="ECO:0007669"/>
    <property type="project" value="UniProtKB-ARBA"/>
</dbReference>
<accession>A0A1A6GGA6</accession>
<dbReference type="STRING" id="56216.A0A1A6GGA6"/>
<dbReference type="InterPro" id="IPR037131">
    <property type="entry name" value="Homeo_prospero_dom_sf"/>
</dbReference>
<evidence type="ECO:0000256" key="2">
    <source>
        <dbReference type="ARBA" id="ARBA00023015"/>
    </source>
</evidence>
<reference evidence="9 10" key="1">
    <citation type="submission" date="2016-06" db="EMBL/GenBank/DDBJ databases">
        <title>The Draft Genome Sequence and Annotation of the Desert Woodrat Neotoma lepida.</title>
        <authorList>
            <person name="Campbell M."/>
            <person name="Oakeson K.F."/>
            <person name="Yandell M."/>
            <person name="Halpert J.R."/>
            <person name="Dearing D."/>
        </authorList>
    </citation>
    <scope>NUCLEOTIDE SEQUENCE [LARGE SCALE GENOMIC DNA]</scope>
    <source>
        <strain evidence="9">417</strain>
        <tissue evidence="9">Liver</tissue>
    </source>
</reference>
<protein>
    <recommendedName>
        <fullName evidence="8">Prospero domain-containing protein</fullName>
    </recommendedName>
</protein>
<keyword evidence="2" id="KW-0805">Transcription regulation</keyword>
<dbReference type="GO" id="GO:0048468">
    <property type="term" value="P:cell development"/>
    <property type="evidence" value="ECO:0007669"/>
    <property type="project" value="UniProtKB-ARBA"/>
</dbReference>
<evidence type="ECO:0000256" key="3">
    <source>
        <dbReference type="ARBA" id="ARBA00023125"/>
    </source>
</evidence>
<evidence type="ECO:0000313" key="10">
    <source>
        <dbReference type="Proteomes" id="UP000092124"/>
    </source>
</evidence>
<dbReference type="GO" id="GO:0005634">
    <property type="term" value="C:nucleus"/>
    <property type="evidence" value="ECO:0007669"/>
    <property type="project" value="UniProtKB-SubCell"/>
</dbReference>
<evidence type="ECO:0000313" key="9">
    <source>
        <dbReference type="EMBL" id="OBS64815.1"/>
    </source>
</evidence>
<keyword evidence="10" id="KW-1185">Reference proteome</keyword>
<keyword evidence="3" id="KW-0238">DNA-binding</keyword>
<evidence type="ECO:0000256" key="4">
    <source>
        <dbReference type="ARBA" id="ARBA00023155"/>
    </source>
</evidence>
<dbReference type="Gene3D" id="1.10.10.500">
    <property type="entry name" value="Homeo-prospero domain"/>
    <property type="match status" value="1"/>
</dbReference>
<dbReference type="InterPro" id="IPR039350">
    <property type="entry name" value="Prospero_homeodomain"/>
</dbReference>
<dbReference type="InterPro" id="IPR009057">
    <property type="entry name" value="Homeodomain-like_sf"/>
</dbReference>